<dbReference type="Proteomes" id="UP000283458">
    <property type="component" value="Unassembled WGS sequence"/>
</dbReference>
<dbReference type="AlphaFoldDB" id="A0A418VUX1"/>
<feature type="compositionally biased region" description="Low complexity" evidence="1">
    <location>
        <begin position="44"/>
        <end position="54"/>
    </location>
</feature>
<comment type="caution">
    <text evidence="2">The sequence shown here is derived from an EMBL/GenBank/DDBJ whole genome shotgun (WGS) entry which is preliminary data.</text>
</comment>
<protein>
    <submittedName>
        <fullName evidence="2">Uncharacterized protein</fullName>
    </submittedName>
</protein>
<dbReference type="EMBL" id="QYUL01000002">
    <property type="protein sequence ID" value="RJF80940.1"/>
    <property type="molecule type" value="Genomic_DNA"/>
</dbReference>
<name>A0A418VUX1_9PROT</name>
<keyword evidence="3" id="KW-1185">Reference proteome</keyword>
<evidence type="ECO:0000313" key="2">
    <source>
        <dbReference type="EMBL" id="RJF80940.1"/>
    </source>
</evidence>
<gene>
    <name evidence="2" type="ORF">D3877_11945</name>
</gene>
<reference evidence="2 3" key="1">
    <citation type="submission" date="2018-09" db="EMBL/GenBank/DDBJ databases">
        <authorList>
            <person name="Zhu H."/>
        </authorList>
    </citation>
    <scope>NUCLEOTIDE SEQUENCE [LARGE SCALE GENOMIC DNA]</scope>
    <source>
        <strain evidence="2 3">K2W22B-5</strain>
    </source>
</reference>
<evidence type="ECO:0000313" key="3">
    <source>
        <dbReference type="Proteomes" id="UP000283458"/>
    </source>
</evidence>
<proteinExistence type="predicted"/>
<accession>A0A418VUX1</accession>
<evidence type="ECO:0000256" key="1">
    <source>
        <dbReference type="SAM" id="MobiDB-lite"/>
    </source>
</evidence>
<feature type="region of interest" description="Disordered" evidence="1">
    <location>
        <begin position="36"/>
        <end position="65"/>
    </location>
</feature>
<dbReference type="RefSeq" id="WP_119831033.1">
    <property type="nucleotide sequence ID" value="NZ_QYUL01000002.1"/>
</dbReference>
<organism evidence="2 3">
    <name type="scientific">Azospirillum cavernae</name>
    <dbReference type="NCBI Taxonomy" id="2320860"/>
    <lineage>
        <taxon>Bacteria</taxon>
        <taxon>Pseudomonadati</taxon>
        <taxon>Pseudomonadota</taxon>
        <taxon>Alphaproteobacteria</taxon>
        <taxon>Rhodospirillales</taxon>
        <taxon>Azospirillaceae</taxon>
        <taxon>Azospirillum</taxon>
    </lineage>
</organism>
<sequence length="79" mass="8038">MSVNMALQPCRDCGARPGMAHFDGCPQDGALMSAVPLPSPSAPPLSSASPVAPLTSPPKYPVGTPQADTLHQALKRMGG</sequence>